<dbReference type="InterPro" id="IPR010982">
    <property type="entry name" value="Lambda_DNA-bd_dom_sf"/>
</dbReference>
<keyword evidence="3" id="KW-1185">Reference proteome</keyword>
<dbReference type="PROSITE" id="PS50943">
    <property type="entry name" value="HTH_CROC1"/>
    <property type="match status" value="1"/>
</dbReference>
<dbReference type="Pfam" id="PF13560">
    <property type="entry name" value="HTH_31"/>
    <property type="match status" value="1"/>
</dbReference>
<dbReference type="InterPro" id="IPR043917">
    <property type="entry name" value="DUF5753"/>
</dbReference>
<sequence length="275" mass="30852">MGNDLDPRLTPVQRFGRELGRVRRDAGLTQAVLGKRLGCSSSLVAHIEVGDRRPRPELAARCDEVFGTGDLFTRLYRNLTSPAGPDWYLRWSDEIEPRARTLRSWDPLLIPGLLQTEDYARAVFRGGLATSEREIEDGVNARMRRKPVLERDRPPALWVLLDAGVLHRLVGSPEVMHQQLDHLATMATRQHVKVQIVPEGVLCTAGWMSGFVIAELPDAPTAVSVESSGRGEVSAEHDFVSMIWDRYDRIRADACPSGQSLDIIKEAQEQWKQQI</sequence>
<evidence type="ECO:0000313" key="3">
    <source>
        <dbReference type="Proteomes" id="UP000655287"/>
    </source>
</evidence>
<dbReference type="CDD" id="cd00093">
    <property type="entry name" value="HTH_XRE"/>
    <property type="match status" value="1"/>
</dbReference>
<dbReference type="SMART" id="SM00530">
    <property type="entry name" value="HTH_XRE"/>
    <property type="match status" value="1"/>
</dbReference>
<feature type="domain" description="HTH cro/C1-type" evidence="1">
    <location>
        <begin position="23"/>
        <end position="72"/>
    </location>
</feature>
<gene>
    <name evidence="2" type="ORF">Sru01_51790</name>
</gene>
<dbReference type="InterPro" id="IPR001387">
    <property type="entry name" value="Cro/C1-type_HTH"/>
</dbReference>
<dbReference type="RefSeq" id="WP_203990558.1">
    <property type="nucleotide sequence ID" value="NZ_BOOU01000069.1"/>
</dbReference>
<protein>
    <submittedName>
        <fullName evidence="2">Transcriptional regulator</fullName>
    </submittedName>
</protein>
<dbReference type="GO" id="GO:0003677">
    <property type="term" value="F:DNA binding"/>
    <property type="evidence" value="ECO:0007669"/>
    <property type="project" value="InterPro"/>
</dbReference>
<comment type="caution">
    <text evidence="2">The sequence shown here is derived from an EMBL/GenBank/DDBJ whole genome shotgun (WGS) entry which is preliminary data.</text>
</comment>
<dbReference type="AlphaFoldDB" id="A0A919RA95"/>
<reference evidence="2" key="1">
    <citation type="submission" date="2021-01" db="EMBL/GenBank/DDBJ databases">
        <title>Whole genome shotgun sequence of Sphaerisporangium rufum NBRC 109079.</title>
        <authorList>
            <person name="Komaki H."/>
            <person name="Tamura T."/>
        </authorList>
    </citation>
    <scope>NUCLEOTIDE SEQUENCE</scope>
    <source>
        <strain evidence="2">NBRC 109079</strain>
    </source>
</reference>
<accession>A0A919RA95</accession>
<proteinExistence type="predicted"/>
<dbReference type="SUPFAM" id="SSF47413">
    <property type="entry name" value="lambda repressor-like DNA-binding domains"/>
    <property type="match status" value="1"/>
</dbReference>
<dbReference type="Gene3D" id="1.10.260.40">
    <property type="entry name" value="lambda repressor-like DNA-binding domains"/>
    <property type="match status" value="1"/>
</dbReference>
<name>A0A919RA95_9ACTN</name>
<dbReference type="Proteomes" id="UP000655287">
    <property type="component" value="Unassembled WGS sequence"/>
</dbReference>
<organism evidence="2 3">
    <name type="scientific">Sphaerisporangium rufum</name>
    <dbReference type="NCBI Taxonomy" id="1381558"/>
    <lineage>
        <taxon>Bacteria</taxon>
        <taxon>Bacillati</taxon>
        <taxon>Actinomycetota</taxon>
        <taxon>Actinomycetes</taxon>
        <taxon>Streptosporangiales</taxon>
        <taxon>Streptosporangiaceae</taxon>
        <taxon>Sphaerisporangium</taxon>
    </lineage>
</organism>
<dbReference type="EMBL" id="BOOU01000069">
    <property type="protein sequence ID" value="GII80197.1"/>
    <property type="molecule type" value="Genomic_DNA"/>
</dbReference>
<evidence type="ECO:0000259" key="1">
    <source>
        <dbReference type="PROSITE" id="PS50943"/>
    </source>
</evidence>
<dbReference type="Pfam" id="PF19054">
    <property type="entry name" value="DUF5753"/>
    <property type="match status" value="1"/>
</dbReference>
<evidence type="ECO:0000313" key="2">
    <source>
        <dbReference type="EMBL" id="GII80197.1"/>
    </source>
</evidence>